<sequence>MQEKEGALVFRKAVFDDLPMIVAMLADDELGARREDTTLPLRNEYLCAFEAIDSDPNQLLAVAEAEDKIVGCLQISFIPGLSRIGLWRGQIESVRIARDFRGDGFGRKMIGWAIEQCRARACGVVQLATDKSRSDAHRFYKSLGFVDSHEGMKLTL</sequence>
<dbReference type="PANTHER" id="PTHR43877:SF2">
    <property type="entry name" value="AMINOALKYLPHOSPHONATE N-ACETYLTRANSFERASE-RELATED"/>
    <property type="match status" value="1"/>
</dbReference>
<keyword evidence="5" id="KW-1185">Reference proteome</keyword>
<keyword evidence="1 4" id="KW-0808">Transferase</keyword>
<dbReference type="PANTHER" id="PTHR43877">
    <property type="entry name" value="AMINOALKYLPHOSPHONATE N-ACETYLTRANSFERASE-RELATED-RELATED"/>
    <property type="match status" value="1"/>
</dbReference>
<gene>
    <name evidence="4" type="ORF">DUT91_08235</name>
</gene>
<dbReference type="AlphaFoldDB" id="A0A368K517"/>
<dbReference type="EMBL" id="QOZG01000003">
    <property type="protein sequence ID" value="RCS24274.1"/>
    <property type="molecule type" value="Genomic_DNA"/>
</dbReference>
<dbReference type="InterPro" id="IPR000182">
    <property type="entry name" value="GNAT_dom"/>
</dbReference>
<organism evidence="4 5">
    <name type="scientific">Phyllobacterium salinisoli</name>
    <dbReference type="NCBI Taxonomy" id="1899321"/>
    <lineage>
        <taxon>Bacteria</taxon>
        <taxon>Pseudomonadati</taxon>
        <taxon>Pseudomonadota</taxon>
        <taxon>Alphaproteobacteria</taxon>
        <taxon>Hyphomicrobiales</taxon>
        <taxon>Phyllobacteriaceae</taxon>
        <taxon>Phyllobacterium</taxon>
    </lineage>
</organism>
<dbReference type="GO" id="GO:0016747">
    <property type="term" value="F:acyltransferase activity, transferring groups other than amino-acyl groups"/>
    <property type="evidence" value="ECO:0007669"/>
    <property type="project" value="InterPro"/>
</dbReference>
<dbReference type="Pfam" id="PF00583">
    <property type="entry name" value="Acetyltransf_1"/>
    <property type="match status" value="1"/>
</dbReference>
<evidence type="ECO:0000256" key="1">
    <source>
        <dbReference type="ARBA" id="ARBA00022679"/>
    </source>
</evidence>
<dbReference type="Proteomes" id="UP000253420">
    <property type="component" value="Unassembled WGS sequence"/>
</dbReference>
<dbReference type="RefSeq" id="WP_114439895.1">
    <property type="nucleotide sequence ID" value="NZ_QOZG01000003.1"/>
</dbReference>
<name>A0A368K517_9HYPH</name>
<feature type="domain" description="N-acetyltransferase" evidence="3">
    <location>
        <begin position="8"/>
        <end position="156"/>
    </location>
</feature>
<accession>A0A368K517</accession>
<dbReference type="SUPFAM" id="SSF55729">
    <property type="entry name" value="Acyl-CoA N-acyltransferases (Nat)"/>
    <property type="match status" value="1"/>
</dbReference>
<proteinExistence type="predicted"/>
<dbReference type="InterPro" id="IPR016181">
    <property type="entry name" value="Acyl_CoA_acyltransferase"/>
</dbReference>
<evidence type="ECO:0000313" key="4">
    <source>
        <dbReference type="EMBL" id="RCS24274.1"/>
    </source>
</evidence>
<comment type="caution">
    <text evidence="4">The sequence shown here is derived from an EMBL/GenBank/DDBJ whole genome shotgun (WGS) entry which is preliminary data.</text>
</comment>
<dbReference type="InterPro" id="IPR050832">
    <property type="entry name" value="Bact_Acetyltransf"/>
</dbReference>
<keyword evidence="2" id="KW-0012">Acyltransferase</keyword>
<evidence type="ECO:0000256" key="2">
    <source>
        <dbReference type="ARBA" id="ARBA00023315"/>
    </source>
</evidence>
<protein>
    <submittedName>
        <fullName evidence="4">GNAT family N-acetyltransferase</fullName>
    </submittedName>
</protein>
<reference evidence="4 5" key="1">
    <citation type="submission" date="2018-07" db="EMBL/GenBank/DDBJ databases">
        <title>The draft genome of Phyllobacterium salinisoli.</title>
        <authorList>
            <person name="Liu L."/>
            <person name="Li L."/>
            <person name="Zhang X."/>
            <person name="Liang L."/>
        </authorList>
    </citation>
    <scope>NUCLEOTIDE SEQUENCE [LARGE SCALE GENOMIC DNA]</scope>
    <source>
        <strain evidence="4 5">LLAN61</strain>
    </source>
</reference>
<evidence type="ECO:0000313" key="5">
    <source>
        <dbReference type="Proteomes" id="UP000253420"/>
    </source>
</evidence>
<dbReference type="Gene3D" id="3.40.630.30">
    <property type="match status" value="1"/>
</dbReference>
<dbReference type="CDD" id="cd04301">
    <property type="entry name" value="NAT_SF"/>
    <property type="match status" value="1"/>
</dbReference>
<dbReference type="PROSITE" id="PS51186">
    <property type="entry name" value="GNAT"/>
    <property type="match status" value="1"/>
</dbReference>
<evidence type="ECO:0000259" key="3">
    <source>
        <dbReference type="PROSITE" id="PS51186"/>
    </source>
</evidence>
<dbReference type="OrthoDB" id="9789603at2"/>